<proteinExistence type="predicted"/>
<dbReference type="EMBL" id="JAKKPZ010000012">
    <property type="protein sequence ID" value="KAI1714873.1"/>
    <property type="molecule type" value="Genomic_DNA"/>
</dbReference>
<evidence type="ECO:0000313" key="2">
    <source>
        <dbReference type="EMBL" id="KAI1714873.1"/>
    </source>
</evidence>
<comment type="caution">
    <text evidence="2">The sequence shown here is derived from an EMBL/GenBank/DDBJ whole genome shotgun (WGS) entry which is preliminary data.</text>
</comment>
<keyword evidence="3" id="KW-1185">Reference proteome</keyword>
<accession>A0AAD4N7Z0</accession>
<reference evidence="2" key="1">
    <citation type="submission" date="2022-01" db="EMBL/GenBank/DDBJ databases">
        <title>Genome Sequence Resource for Two Populations of Ditylenchus destructor, the Migratory Endoparasitic Phytonematode.</title>
        <authorList>
            <person name="Zhang H."/>
            <person name="Lin R."/>
            <person name="Xie B."/>
        </authorList>
    </citation>
    <scope>NUCLEOTIDE SEQUENCE</scope>
    <source>
        <strain evidence="2">BazhouSP</strain>
    </source>
</reference>
<protein>
    <submittedName>
        <fullName evidence="2">Uncharacterized protein</fullName>
    </submittedName>
</protein>
<feature type="chain" id="PRO_5042146160" evidence="1">
    <location>
        <begin position="24"/>
        <end position="193"/>
    </location>
</feature>
<dbReference type="Proteomes" id="UP001201812">
    <property type="component" value="Unassembled WGS sequence"/>
</dbReference>
<dbReference type="PANTHER" id="PTHR36161:SF5">
    <property type="entry name" value="DUF19 DOMAIN-CONTAINING PROTEIN"/>
    <property type="match status" value="1"/>
</dbReference>
<evidence type="ECO:0000313" key="3">
    <source>
        <dbReference type="Proteomes" id="UP001201812"/>
    </source>
</evidence>
<evidence type="ECO:0000256" key="1">
    <source>
        <dbReference type="SAM" id="SignalP"/>
    </source>
</evidence>
<dbReference type="AlphaFoldDB" id="A0AAD4N7Z0"/>
<sequence length="193" mass="21378">MRLTKVSSILICIGIVLIPYVNAGGKKQTIKKIKNLVTKFATDDQLGKILDALSLDLYNMEDTTTMANNAINIVLKSLTGTQMTQGVQIYNQLVNDFGGMDAAVSVLNQVIGVFNDNLGTIVTQIQTKIQSSKDSGKTQAQCLKQQYKMINKKFTKKMVKKIMTQIKNTLSSSDWNIIKNDLGNLIFFSNYGL</sequence>
<name>A0AAD4N7Z0_9BILA</name>
<organism evidence="2 3">
    <name type="scientific">Ditylenchus destructor</name>
    <dbReference type="NCBI Taxonomy" id="166010"/>
    <lineage>
        <taxon>Eukaryota</taxon>
        <taxon>Metazoa</taxon>
        <taxon>Ecdysozoa</taxon>
        <taxon>Nematoda</taxon>
        <taxon>Chromadorea</taxon>
        <taxon>Rhabditida</taxon>
        <taxon>Tylenchina</taxon>
        <taxon>Tylenchomorpha</taxon>
        <taxon>Sphaerularioidea</taxon>
        <taxon>Anguinidae</taxon>
        <taxon>Anguininae</taxon>
        <taxon>Ditylenchus</taxon>
    </lineage>
</organism>
<keyword evidence="1" id="KW-0732">Signal</keyword>
<feature type="signal peptide" evidence="1">
    <location>
        <begin position="1"/>
        <end position="23"/>
    </location>
</feature>
<dbReference type="PANTHER" id="PTHR36161">
    <property type="entry name" value="PROTEIN CBG06377-RELATED"/>
    <property type="match status" value="1"/>
</dbReference>
<gene>
    <name evidence="2" type="ORF">DdX_08142</name>
</gene>